<dbReference type="EMBL" id="MSTI01000100">
    <property type="protein sequence ID" value="OLV17447.1"/>
    <property type="molecule type" value="Genomic_DNA"/>
</dbReference>
<dbReference type="RefSeq" id="WP_075833798.1">
    <property type="nucleotide sequence ID" value="NZ_MSTI01000100.1"/>
</dbReference>
<dbReference type="OrthoDB" id="8774933at2"/>
<dbReference type="STRING" id="249408.BOO71_0008839"/>
<reference evidence="1 2" key="1">
    <citation type="submission" date="2017-01" db="EMBL/GenBank/DDBJ databases">
        <title>Genome Analysis of Deinococcus marmoris KOPRI26562.</title>
        <authorList>
            <person name="Kim J.H."/>
            <person name="Oh H.-M."/>
        </authorList>
    </citation>
    <scope>NUCLEOTIDE SEQUENCE [LARGE SCALE GENOMIC DNA]</scope>
    <source>
        <strain evidence="1 2">KOPRI26562</strain>
    </source>
</reference>
<evidence type="ECO:0000313" key="2">
    <source>
        <dbReference type="Proteomes" id="UP000186607"/>
    </source>
</evidence>
<accession>A0A1U7NX14</accession>
<dbReference type="AlphaFoldDB" id="A0A1U7NX14"/>
<evidence type="ECO:0000313" key="1">
    <source>
        <dbReference type="EMBL" id="OLV17447.1"/>
    </source>
</evidence>
<keyword evidence="2" id="KW-1185">Reference proteome</keyword>
<name>A0A1U7NX14_9DEIO</name>
<protein>
    <submittedName>
        <fullName evidence="1">Uncharacterized protein</fullName>
    </submittedName>
</protein>
<dbReference type="Proteomes" id="UP000186607">
    <property type="component" value="Unassembled WGS sequence"/>
</dbReference>
<organism evidence="1 2">
    <name type="scientific">Deinococcus marmoris</name>
    <dbReference type="NCBI Taxonomy" id="249408"/>
    <lineage>
        <taxon>Bacteria</taxon>
        <taxon>Thermotogati</taxon>
        <taxon>Deinococcota</taxon>
        <taxon>Deinococci</taxon>
        <taxon>Deinococcales</taxon>
        <taxon>Deinococcaceae</taxon>
        <taxon>Deinococcus</taxon>
    </lineage>
</organism>
<proteinExistence type="predicted"/>
<comment type="caution">
    <text evidence="1">The sequence shown here is derived from an EMBL/GenBank/DDBJ whole genome shotgun (WGS) entry which is preliminary data.</text>
</comment>
<gene>
    <name evidence="1" type="ORF">BOO71_0008839</name>
</gene>
<sequence length="143" mass="16359">MPTLLEDLLSRDSQRIWASACAVIRLHDNPALDGLAAHLPHIEQETADVDLGGALFPNAEHLQQALRVLRLRREGGCPCRLYPGHLMYDPERETKAGRVQILSTDESPDRNVNYRCRCNTCGAEYNVEQGEYHYTWWQWRAAD</sequence>